<accession>A0A101M1P3</accession>
<sequence length="179" mass="20289">MDERLRPWRLPSQGVPSLAIGDTGASFNYGRIRKALLSKLRVYAPSLCTLARSISLRRFYLFSLVLGAMIICFIQYVITFIIGRVTADGSGAEGKRAEGRGSAGGNWTCRINEPHLGSDHLRLVMNTRPGITLIFFLIRPPQAYSEAELTYLEFLEPFFLPHDLSHYYIMLFSCYILYL</sequence>
<geneLocation type="mitochondrion" evidence="2"/>
<dbReference type="EMBL" id="LKAM01000003">
    <property type="protein sequence ID" value="KUM49260.1"/>
    <property type="molecule type" value="Genomic_DNA"/>
</dbReference>
<dbReference type="AlphaFoldDB" id="A0A101M1P3"/>
<reference evidence="2" key="1">
    <citation type="journal article" date="2015" name="Genome Biol. Evol.">
        <title>Organellar Genomes of White Spruce (Picea glauca): Assembly and Annotation.</title>
        <authorList>
            <person name="Jackman S.D."/>
            <person name="Warren R.L."/>
            <person name="Gibb E.A."/>
            <person name="Vandervalk B.P."/>
            <person name="Mohamadi H."/>
            <person name="Chu J."/>
            <person name="Raymond A."/>
            <person name="Pleasance S."/>
            <person name="Coope R."/>
            <person name="Wildung M.R."/>
            <person name="Ritland C.E."/>
            <person name="Bousquet J."/>
            <person name="Jones S.J."/>
            <person name="Bohlmann J."/>
            <person name="Birol I."/>
        </authorList>
    </citation>
    <scope>NUCLEOTIDE SEQUENCE [LARGE SCALE GENOMIC DNA]</scope>
    <source>
        <tissue evidence="2">Flushing bud</tissue>
    </source>
</reference>
<name>A0A101M1P3_PICGL</name>
<organism evidence="2">
    <name type="scientific">Picea glauca</name>
    <name type="common">White spruce</name>
    <name type="synonym">Pinus glauca</name>
    <dbReference type="NCBI Taxonomy" id="3330"/>
    <lineage>
        <taxon>Eukaryota</taxon>
        <taxon>Viridiplantae</taxon>
        <taxon>Streptophyta</taxon>
        <taxon>Embryophyta</taxon>
        <taxon>Tracheophyta</taxon>
        <taxon>Spermatophyta</taxon>
        <taxon>Pinopsida</taxon>
        <taxon>Pinidae</taxon>
        <taxon>Conifers I</taxon>
        <taxon>Pinales</taxon>
        <taxon>Pinaceae</taxon>
        <taxon>Picea</taxon>
    </lineage>
</organism>
<proteinExistence type="predicted"/>
<evidence type="ECO:0000256" key="1">
    <source>
        <dbReference type="SAM" id="Phobius"/>
    </source>
</evidence>
<keyword evidence="2" id="KW-0496">Mitochondrion</keyword>
<keyword evidence="1" id="KW-0812">Transmembrane</keyword>
<keyword evidence="1" id="KW-0472">Membrane</keyword>
<protein>
    <submittedName>
        <fullName evidence="2">Uncharacterized protein</fullName>
    </submittedName>
</protein>
<feature type="transmembrane region" description="Helical" evidence="1">
    <location>
        <begin position="59"/>
        <end position="82"/>
    </location>
</feature>
<gene>
    <name evidence="2" type="ORF">ABT39_MTgene3809</name>
</gene>
<evidence type="ECO:0000313" key="2">
    <source>
        <dbReference type="EMBL" id="KUM49260.1"/>
    </source>
</evidence>
<comment type="caution">
    <text evidence="2">The sequence shown here is derived from an EMBL/GenBank/DDBJ whole genome shotgun (WGS) entry which is preliminary data.</text>
</comment>
<keyword evidence="1" id="KW-1133">Transmembrane helix</keyword>